<dbReference type="GO" id="GO:0016740">
    <property type="term" value="F:transferase activity"/>
    <property type="evidence" value="ECO:0007669"/>
    <property type="project" value="UniProtKB-KW"/>
</dbReference>
<evidence type="ECO:0000313" key="3">
    <source>
        <dbReference type="Proteomes" id="UP000323439"/>
    </source>
</evidence>
<dbReference type="EMBL" id="FMXB01000013">
    <property type="protein sequence ID" value="SDA61648.1"/>
    <property type="molecule type" value="Genomic_DNA"/>
</dbReference>
<proteinExistence type="predicted"/>
<dbReference type="InterPro" id="IPR032266">
    <property type="entry name" value="HIGH_NTase1_ass"/>
</dbReference>
<accession>A0A1G5WU04</accession>
<dbReference type="Pfam" id="PF05636">
    <property type="entry name" value="HIGH_NTase1"/>
    <property type="match status" value="1"/>
</dbReference>
<organism evidence="2 3">
    <name type="scientific">Methanobrevibacter millerae</name>
    <dbReference type="NCBI Taxonomy" id="230361"/>
    <lineage>
        <taxon>Archaea</taxon>
        <taxon>Methanobacteriati</taxon>
        <taxon>Methanobacteriota</taxon>
        <taxon>Methanomada group</taxon>
        <taxon>Methanobacteria</taxon>
        <taxon>Methanobacteriales</taxon>
        <taxon>Methanobacteriaceae</taxon>
        <taxon>Methanobrevibacter</taxon>
    </lineage>
</organism>
<keyword evidence="3" id="KW-1185">Reference proteome</keyword>
<evidence type="ECO:0000259" key="1">
    <source>
        <dbReference type="Pfam" id="PF16581"/>
    </source>
</evidence>
<keyword evidence="2" id="KW-0808">Transferase</keyword>
<feature type="domain" description="Putative cytidyltransferase-related C-terminal region" evidence="1">
    <location>
        <begin position="136"/>
        <end position="332"/>
    </location>
</feature>
<reference evidence="2 3" key="1">
    <citation type="submission" date="2016-10" db="EMBL/GenBank/DDBJ databases">
        <authorList>
            <person name="Varghese N."/>
            <person name="Submissions S."/>
        </authorList>
    </citation>
    <scope>NUCLEOTIDE SEQUENCE [LARGE SCALE GENOMIC DNA]</scope>
    <source>
        <strain evidence="2 3">DSM 16643</strain>
    </source>
</reference>
<name>A0A1G5WU04_9EURY</name>
<dbReference type="Pfam" id="PF16581">
    <property type="entry name" value="HIGH_NTase1_ass"/>
    <property type="match status" value="1"/>
</dbReference>
<dbReference type="Gene3D" id="3.40.50.620">
    <property type="entry name" value="HUPs"/>
    <property type="match status" value="1"/>
</dbReference>
<sequence length="355" mass="39996">MSCVSEILERDMNLFNEYLNTDVKKTEGSGNIDLVADFTEYNPLHNGHYHCMKVARAKVPDSLFVAVVPGLFERSGRGIPYILPRELRAEIAVSLGADVVVEGPPMGVMGSGQYSLCLCKMFQALNTDFIPRGYNPDENFTEILNRINMGHHIAPKPYKIVDKTTGEILLKDKLKEDNYVITSFSNSLSKIGFDYKDKFIFVERIEGVSGTRIREAVMSGNFDDVADMMPSKTVEVLSSNKDKIIFGKRDEAAILENVNNLDLSKLNLFNEKLAIEIESLRPFDDLSDVLNAIPQGFSTHFKERIISVLENPVKKEDVSLFIDKYPSQIRVLKYKDSDVLSLFKEKVNTENVSVC</sequence>
<protein>
    <submittedName>
        <fullName evidence="2">Predicted nucleotidyltransferase</fullName>
    </submittedName>
</protein>
<dbReference type="OrthoDB" id="68916at2157"/>
<dbReference type="Proteomes" id="UP000323439">
    <property type="component" value="Unassembled WGS sequence"/>
</dbReference>
<evidence type="ECO:0000313" key="2">
    <source>
        <dbReference type="EMBL" id="SDA61648.1"/>
    </source>
</evidence>
<dbReference type="PANTHER" id="PTHR37825">
    <property type="entry name" value="TRNA(MET) CYTIDINE ACETATE LIGASE"/>
    <property type="match status" value="1"/>
</dbReference>
<dbReference type="RefSeq" id="WP_149732218.1">
    <property type="nucleotide sequence ID" value="NZ_FMXB01000013.1"/>
</dbReference>
<dbReference type="Gene3D" id="1.20.58.620">
    <property type="match status" value="1"/>
</dbReference>
<dbReference type="InterPro" id="IPR008513">
    <property type="entry name" value="tRNA(Met)_cyd_acetate_ligase"/>
</dbReference>
<dbReference type="SUPFAM" id="SSF52374">
    <property type="entry name" value="Nucleotidylyl transferase"/>
    <property type="match status" value="1"/>
</dbReference>
<dbReference type="InterPro" id="IPR014729">
    <property type="entry name" value="Rossmann-like_a/b/a_fold"/>
</dbReference>
<gene>
    <name evidence="2" type="ORF">SAMN02910315_01691</name>
</gene>
<dbReference type="AlphaFoldDB" id="A0A1G5WU04"/>
<dbReference type="PANTHER" id="PTHR37825:SF1">
    <property type="entry name" value="TRNA(MET) CYTIDINE ACETATE LIGASE"/>
    <property type="match status" value="1"/>
</dbReference>